<evidence type="ECO:0000313" key="3">
    <source>
        <dbReference type="EMBL" id="MDN5215317.1"/>
    </source>
</evidence>
<dbReference type="PANTHER" id="PTHR30289">
    <property type="entry name" value="UNCHARACTERIZED PROTEIN YBCL-RELATED"/>
    <property type="match status" value="1"/>
</dbReference>
<feature type="domain" description="YHYH" evidence="2">
    <location>
        <begin position="105"/>
        <end position="197"/>
    </location>
</feature>
<gene>
    <name evidence="3" type="ORF">QQ020_24775</name>
</gene>
<keyword evidence="1" id="KW-0732">Signal</keyword>
<protein>
    <submittedName>
        <fullName evidence="3">YHYH protein</fullName>
    </submittedName>
</protein>
<accession>A0ABT8LC31</accession>
<dbReference type="InterPro" id="IPR025924">
    <property type="entry name" value="YHYH_dom"/>
</dbReference>
<dbReference type="EMBL" id="JAUJEB010000006">
    <property type="protein sequence ID" value="MDN5215317.1"/>
    <property type="molecule type" value="Genomic_DNA"/>
</dbReference>
<dbReference type="RefSeq" id="WP_346760652.1">
    <property type="nucleotide sequence ID" value="NZ_JAUJEB010000006.1"/>
</dbReference>
<feature type="domain" description="YHYH" evidence="2">
    <location>
        <begin position="202"/>
        <end position="237"/>
    </location>
</feature>
<evidence type="ECO:0000256" key="1">
    <source>
        <dbReference type="SAM" id="SignalP"/>
    </source>
</evidence>
<name>A0ABT8LC31_9BACT</name>
<dbReference type="Pfam" id="PF14240">
    <property type="entry name" value="YHYH"/>
    <property type="match status" value="2"/>
</dbReference>
<dbReference type="PANTHER" id="PTHR30289:SF8">
    <property type="entry name" value="YHYH DOMAIN-CONTAINING PROTEIN"/>
    <property type="match status" value="1"/>
</dbReference>
<dbReference type="PROSITE" id="PS51257">
    <property type="entry name" value="PROKAR_LIPOPROTEIN"/>
    <property type="match status" value="1"/>
</dbReference>
<organism evidence="3 4">
    <name type="scientific">Agaribacillus aureus</name>
    <dbReference type="NCBI Taxonomy" id="3051825"/>
    <lineage>
        <taxon>Bacteria</taxon>
        <taxon>Pseudomonadati</taxon>
        <taxon>Bacteroidota</taxon>
        <taxon>Cytophagia</taxon>
        <taxon>Cytophagales</taxon>
        <taxon>Splendidivirgaceae</taxon>
        <taxon>Agaribacillus</taxon>
    </lineage>
</organism>
<reference evidence="3" key="1">
    <citation type="submission" date="2023-06" db="EMBL/GenBank/DDBJ databases">
        <title>Genomic of Agaribacillus aureum.</title>
        <authorList>
            <person name="Wang G."/>
        </authorList>
    </citation>
    <scope>NUCLEOTIDE SEQUENCE</scope>
    <source>
        <strain evidence="3">BMA12</strain>
    </source>
</reference>
<evidence type="ECO:0000259" key="2">
    <source>
        <dbReference type="Pfam" id="PF14240"/>
    </source>
</evidence>
<feature type="chain" id="PRO_5046039389" evidence="1">
    <location>
        <begin position="23"/>
        <end position="251"/>
    </location>
</feature>
<feature type="signal peptide" evidence="1">
    <location>
        <begin position="1"/>
        <end position="22"/>
    </location>
</feature>
<evidence type="ECO:0000313" key="4">
    <source>
        <dbReference type="Proteomes" id="UP001172083"/>
    </source>
</evidence>
<keyword evidence="4" id="KW-1185">Reference proteome</keyword>
<dbReference type="Proteomes" id="UP001172083">
    <property type="component" value="Unassembled WGS sequence"/>
</dbReference>
<proteinExistence type="predicted"/>
<sequence length="251" mass="27572">MKNIKMLFAIVGLILVVSFSCGSDDSDKDMVPDDPNTDLPEVFSKFSEDLNIYVDGDFVVIETDDVPDHNSPYFGVGHQNYESYNGSNPDFHLNPNTIQEQSFVIRIPLNPAEAASKENTQLGAIGVAVNGVVIFNQYAGPDQPLTNEINSFDQYNGHPQQTGAYHYHLEPSYLTGNNGPSSLIGFLLDGFPVYGPEENNEVITNADLDAYHGHSHATEDFPSGIYHYHITSEDPYINGGQFYGEPGTATN</sequence>
<comment type="caution">
    <text evidence="3">The sequence shown here is derived from an EMBL/GenBank/DDBJ whole genome shotgun (WGS) entry which is preliminary data.</text>
</comment>